<name>A0A834TS06_9FABA</name>
<evidence type="ECO:0000313" key="2">
    <source>
        <dbReference type="Proteomes" id="UP000634136"/>
    </source>
</evidence>
<comment type="caution">
    <text evidence="1">The sequence shown here is derived from an EMBL/GenBank/DDBJ whole genome shotgun (WGS) entry which is preliminary data.</text>
</comment>
<organism evidence="1 2">
    <name type="scientific">Senna tora</name>
    <dbReference type="NCBI Taxonomy" id="362788"/>
    <lineage>
        <taxon>Eukaryota</taxon>
        <taxon>Viridiplantae</taxon>
        <taxon>Streptophyta</taxon>
        <taxon>Embryophyta</taxon>
        <taxon>Tracheophyta</taxon>
        <taxon>Spermatophyta</taxon>
        <taxon>Magnoliopsida</taxon>
        <taxon>eudicotyledons</taxon>
        <taxon>Gunneridae</taxon>
        <taxon>Pentapetalae</taxon>
        <taxon>rosids</taxon>
        <taxon>fabids</taxon>
        <taxon>Fabales</taxon>
        <taxon>Fabaceae</taxon>
        <taxon>Caesalpinioideae</taxon>
        <taxon>Cassia clade</taxon>
        <taxon>Senna</taxon>
    </lineage>
</organism>
<protein>
    <submittedName>
        <fullName evidence="1">Uncharacterized protein</fullName>
    </submittedName>
</protein>
<dbReference type="Proteomes" id="UP000634136">
    <property type="component" value="Unassembled WGS sequence"/>
</dbReference>
<proteinExistence type="predicted"/>
<dbReference type="AlphaFoldDB" id="A0A834TS06"/>
<reference evidence="1" key="1">
    <citation type="submission" date="2020-09" db="EMBL/GenBank/DDBJ databases">
        <title>Genome-Enabled Discovery of Anthraquinone Biosynthesis in Senna tora.</title>
        <authorList>
            <person name="Kang S.-H."/>
            <person name="Pandey R.P."/>
            <person name="Lee C.-M."/>
            <person name="Sim J.-S."/>
            <person name="Jeong J.-T."/>
            <person name="Choi B.-S."/>
            <person name="Jung M."/>
            <person name="Ginzburg D."/>
            <person name="Zhao K."/>
            <person name="Won S.Y."/>
            <person name="Oh T.-J."/>
            <person name="Yu Y."/>
            <person name="Kim N.-H."/>
            <person name="Lee O.R."/>
            <person name="Lee T.-H."/>
            <person name="Bashyal P."/>
            <person name="Kim T.-S."/>
            <person name="Lee W.-H."/>
            <person name="Kawkins C."/>
            <person name="Kim C.-K."/>
            <person name="Kim J.S."/>
            <person name="Ahn B.O."/>
            <person name="Rhee S.Y."/>
            <person name="Sohng J.K."/>
        </authorList>
    </citation>
    <scope>NUCLEOTIDE SEQUENCE</scope>
    <source>
        <tissue evidence="1">Leaf</tissue>
    </source>
</reference>
<keyword evidence="2" id="KW-1185">Reference proteome</keyword>
<gene>
    <name evidence="1" type="ORF">G2W53_018547</name>
</gene>
<dbReference type="EMBL" id="JAAIUW010000006">
    <property type="protein sequence ID" value="KAF7827383.1"/>
    <property type="molecule type" value="Genomic_DNA"/>
</dbReference>
<accession>A0A834TS06</accession>
<evidence type="ECO:0000313" key="1">
    <source>
        <dbReference type="EMBL" id="KAF7827383.1"/>
    </source>
</evidence>
<sequence>MLPLFLSNYRSACDSIASIETFCVGKVLKVLDEVGTKAPSSEGKKKMTDRCEGPSPHPQAFSVFLFSSPAEAEPVNPPLPLSLRLKLFPFSNLVSRFQLSLLRPRKSQVVPFRRSVTVQKLQISVPICRSLLSLLRFQHSVTVSSLSLFLLLSFSDCCLAANT</sequence>